<proteinExistence type="predicted"/>
<protein>
    <submittedName>
        <fullName evidence="2">IS3 family transposase</fullName>
    </submittedName>
</protein>
<dbReference type="InterPro" id="IPR012337">
    <property type="entry name" value="RNaseH-like_sf"/>
</dbReference>
<organism evidence="2 3">
    <name type="scientific">Chitinophaga fulva</name>
    <dbReference type="NCBI Taxonomy" id="2728842"/>
    <lineage>
        <taxon>Bacteria</taxon>
        <taxon>Pseudomonadati</taxon>
        <taxon>Bacteroidota</taxon>
        <taxon>Chitinophagia</taxon>
        <taxon>Chitinophagales</taxon>
        <taxon>Chitinophagaceae</taxon>
        <taxon>Chitinophaga</taxon>
    </lineage>
</organism>
<keyword evidence="3" id="KW-1185">Reference proteome</keyword>
<feature type="non-terminal residue" evidence="2">
    <location>
        <position position="1"/>
    </location>
</feature>
<reference evidence="2 3" key="1">
    <citation type="submission" date="2020-04" db="EMBL/GenBank/DDBJ databases">
        <title>Chitinophaga sp. G-6-1-13 sp. nov., isolated from soil.</title>
        <authorList>
            <person name="Dahal R.H."/>
            <person name="Chaudhary D.K."/>
        </authorList>
    </citation>
    <scope>NUCLEOTIDE SEQUENCE [LARGE SCALE GENOMIC DNA]</scope>
    <source>
        <strain evidence="2 3">G-6-1-13</strain>
    </source>
</reference>
<evidence type="ECO:0000259" key="1">
    <source>
        <dbReference type="PROSITE" id="PS50994"/>
    </source>
</evidence>
<dbReference type="InterPro" id="IPR050900">
    <property type="entry name" value="Transposase_IS3/IS150/IS904"/>
</dbReference>
<dbReference type="InterPro" id="IPR001584">
    <property type="entry name" value="Integrase_cat-core"/>
</dbReference>
<dbReference type="PANTHER" id="PTHR46889">
    <property type="entry name" value="TRANSPOSASE INSF FOR INSERTION SEQUENCE IS3B-RELATED"/>
    <property type="match status" value="1"/>
</dbReference>
<name>A0A848GZ88_9BACT</name>
<dbReference type="PROSITE" id="PS50994">
    <property type="entry name" value="INTEGRASE"/>
    <property type="match status" value="1"/>
</dbReference>
<feature type="domain" description="Integrase catalytic" evidence="1">
    <location>
        <begin position="121"/>
        <end position="297"/>
    </location>
</feature>
<dbReference type="Pfam" id="PF13333">
    <property type="entry name" value="rve_2"/>
    <property type="match status" value="1"/>
</dbReference>
<dbReference type="Pfam" id="PF00665">
    <property type="entry name" value="rve"/>
    <property type="match status" value="1"/>
</dbReference>
<dbReference type="Gene3D" id="3.30.420.10">
    <property type="entry name" value="Ribonuclease H-like superfamily/Ribonuclease H"/>
    <property type="match status" value="1"/>
</dbReference>
<sequence>RYSKKVWTQTVQKIRHYYPQWSLGNICRLFGRSRQGYYKNAHREQTQFMKEGIVIDQVRYLRSRQPRVGTRRMLEMLQPILEQHQIKMGRDKLFDLLASHQLLVRRSRRRRVKTTDSNHFYRRYPNLIREAEVKTVNQVWVSDITYVSLTADKFCYLSLITDVYSRKIIGYHLHSSLKKEGPIAALRMALKTREGSVYYRTIHHSDRGIQYCCKEYTDILVDNDIAISMTQQGDPGENAIAERVNGILKTEFTLSSTFSSFSQALEAVVKAVEIYNQERLHASCDYLTPDQAYRKAWGQMKRRWKSAKKRAVNEKQDVLSTM</sequence>
<dbReference type="GO" id="GO:0015074">
    <property type="term" value="P:DNA integration"/>
    <property type="evidence" value="ECO:0007669"/>
    <property type="project" value="InterPro"/>
</dbReference>
<dbReference type="SUPFAM" id="SSF53098">
    <property type="entry name" value="Ribonuclease H-like"/>
    <property type="match status" value="1"/>
</dbReference>
<dbReference type="Proteomes" id="UP000583266">
    <property type="component" value="Unassembled WGS sequence"/>
</dbReference>
<gene>
    <name evidence="2" type="ORF">HHL17_33320</name>
</gene>
<evidence type="ECO:0000313" key="3">
    <source>
        <dbReference type="Proteomes" id="UP000583266"/>
    </source>
</evidence>
<dbReference type="InterPro" id="IPR036397">
    <property type="entry name" value="RNaseH_sf"/>
</dbReference>
<dbReference type="EMBL" id="JABBGC010000008">
    <property type="protein sequence ID" value="NML42110.1"/>
    <property type="molecule type" value="Genomic_DNA"/>
</dbReference>
<dbReference type="InterPro" id="IPR048020">
    <property type="entry name" value="Transpos_IS3"/>
</dbReference>
<dbReference type="AlphaFoldDB" id="A0A848GZ88"/>
<dbReference type="NCBIfam" id="NF033516">
    <property type="entry name" value="transpos_IS3"/>
    <property type="match status" value="1"/>
</dbReference>
<dbReference type="GO" id="GO:0003676">
    <property type="term" value="F:nucleic acid binding"/>
    <property type="evidence" value="ECO:0007669"/>
    <property type="project" value="InterPro"/>
</dbReference>
<evidence type="ECO:0000313" key="2">
    <source>
        <dbReference type="EMBL" id="NML42110.1"/>
    </source>
</evidence>
<dbReference type="RefSeq" id="WP_169229164.1">
    <property type="nucleotide sequence ID" value="NZ_JABBGC010000008.1"/>
</dbReference>
<comment type="caution">
    <text evidence="2">The sequence shown here is derived from an EMBL/GenBank/DDBJ whole genome shotgun (WGS) entry which is preliminary data.</text>
</comment>
<accession>A0A848GZ88</accession>
<dbReference type="PANTHER" id="PTHR46889:SF5">
    <property type="entry name" value="INTEGRASE PROTEIN"/>
    <property type="match status" value="1"/>
</dbReference>